<organism evidence="2 3">
    <name type="scientific">Ceriporiopsis subvermispora (strain B)</name>
    <name type="common">White-rot fungus</name>
    <name type="synonym">Gelatoporia subvermispora</name>
    <dbReference type="NCBI Taxonomy" id="914234"/>
    <lineage>
        <taxon>Eukaryota</taxon>
        <taxon>Fungi</taxon>
        <taxon>Dikarya</taxon>
        <taxon>Basidiomycota</taxon>
        <taxon>Agaricomycotina</taxon>
        <taxon>Agaricomycetes</taxon>
        <taxon>Polyporales</taxon>
        <taxon>Gelatoporiaceae</taxon>
        <taxon>Gelatoporia</taxon>
    </lineage>
</organism>
<evidence type="ECO:0000313" key="3">
    <source>
        <dbReference type="Proteomes" id="UP000016930"/>
    </source>
</evidence>
<reference evidence="2 3" key="1">
    <citation type="journal article" date="2012" name="Proc. Natl. Acad. Sci. U.S.A.">
        <title>Comparative genomics of Ceriporiopsis subvermispora and Phanerochaete chrysosporium provide insight into selective ligninolysis.</title>
        <authorList>
            <person name="Fernandez-Fueyo E."/>
            <person name="Ruiz-Duenas F.J."/>
            <person name="Ferreira P."/>
            <person name="Floudas D."/>
            <person name="Hibbett D.S."/>
            <person name="Canessa P."/>
            <person name="Larrondo L.F."/>
            <person name="James T.Y."/>
            <person name="Seelenfreund D."/>
            <person name="Lobos S."/>
            <person name="Polanco R."/>
            <person name="Tello M."/>
            <person name="Honda Y."/>
            <person name="Watanabe T."/>
            <person name="Watanabe T."/>
            <person name="Ryu J.S."/>
            <person name="Kubicek C.P."/>
            <person name="Schmoll M."/>
            <person name="Gaskell J."/>
            <person name="Hammel K.E."/>
            <person name="St John F.J."/>
            <person name="Vanden Wymelenberg A."/>
            <person name="Sabat G."/>
            <person name="Splinter BonDurant S."/>
            <person name="Syed K."/>
            <person name="Yadav J.S."/>
            <person name="Doddapaneni H."/>
            <person name="Subramanian V."/>
            <person name="Lavin J.L."/>
            <person name="Oguiza J.A."/>
            <person name="Perez G."/>
            <person name="Pisabarro A.G."/>
            <person name="Ramirez L."/>
            <person name="Santoyo F."/>
            <person name="Master E."/>
            <person name="Coutinho P.M."/>
            <person name="Henrissat B."/>
            <person name="Lombard V."/>
            <person name="Magnuson J.K."/>
            <person name="Kuees U."/>
            <person name="Hori C."/>
            <person name="Igarashi K."/>
            <person name="Samejima M."/>
            <person name="Held B.W."/>
            <person name="Barry K.W."/>
            <person name="LaButti K.M."/>
            <person name="Lapidus A."/>
            <person name="Lindquist E.A."/>
            <person name="Lucas S.M."/>
            <person name="Riley R."/>
            <person name="Salamov A.A."/>
            <person name="Hoffmeister D."/>
            <person name="Schwenk D."/>
            <person name="Hadar Y."/>
            <person name="Yarden O."/>
            <person name="de Vries R.P."/>
            <person name="Wiebenga A."/>
            <person name="Stenlid J."/>
            <person name="Eastwood D."/>
            <person name="Grigoriev I.V."/>
            <person name="Berka R.M."/>
            <person name="Blanchette R.A."/>
            <person name="Kersten P."/>
            <person name="Martinez A.T."/>
            <person name="Vicuna R."/>
            <person name="Cullen D."/>
        </authorList>
    </citation>
    <scope>NUCLEOTIDE SEQUENCE [LARGE SCALE GENOMIC DNA]</scope>
    <source>
        <strain evidence="2 3">B</strain>
    </source>
</reference>
<dbReference type="GO" id="GO:0005975">
    <property type="term" value="P:carbohydrate metabolic process"/>
    <property type="evidence" value="ECO:0007669"/>
    <property type="project" value="InterPro"/>
</dbReference>
<evidence type="ECO:0000313" key="2">
    <source>
        <dbReference type="EMBL" id="EMD32784.1"/>
    </source>
</evidence>
<accession>M2PB49</accession>
<dbReference type="Proteomes" id="UP000016930">
    <property type="component" value="Unassembled WGS sequence"/>
</dbReference>
<dbReference type="InterPro" id="IPR036881">
    <property type="entry name" value="Glyco_hydro_3_C_sf"/>
</dbReference>
<sequence>MQLAPYLCTHAALLAVTSTRSTRIRRRTSMLACRMTTRQISTALLKIMVHSRSTSPRTSLRSDAADATMSTNGFTDRIADDGILAMGYDWRMVNFLYFTSRVDAIQGRTIQDGTDVNWRFLYFDMTGAWIVFVDADPCEQSVGEDGDEDDGNNLTVWHNADSLIDAVGEVNNAIVVVHSDGLCDLDAGTENPNVTAYRNRYTRSRTLISERHFIHRYLYMAANQLNDTERRRDLEVMLCEILSIFRRNSLHLQPSSGPALNNQRWVPTSRIDLWCAGEQWCFLVPAGSHYGFVSWDSSVDRIVPYKHLAWYSPYHFLYLIMHPAAQRR</sequence>
<dbReference type="AlphaFoldDB" id="M2PB49"/>
<dbReference type="EMBL" id="KB445809">
    <property type="protein sequence ID" value="EMD32784.1"/>
    <property type="molecule type" value="Genomic_DNA"/>
</dbReference>
<dbReference type="SUPFAM" id="SSF52279">
    <property type="entry name" value="Beta-D-glucan exohydrolase, C-terminal domain"/>
    <property type="match status" value="1"/>
</dbReference>
<evidence type="ECO:0000256" key="1">
    <source>
        <dbReference type="ARBA" id="ARBA00022801"/>
    </source>
</evidence>
<proteinExistence type="predicted"/>
<name>M2PB49_CERS8</name>
<protein>
    <submittedName>
        <fullName evidence="2">Uncharacterized protein</fullName>
    </submittedName>
</protein>
<gene>
    <name evidence="2" type="ORF">CERSUDRAFT_126588</name>
</gene>
<dbReference type="STRING" id="914234.M2PB49"/>
<dbReference type="GO" id="GO:0004553">
    <property type="term" value="F:hydrolase activity, hydrolyzing O-glycosyl compounds"/>
    <property type="evidence" value="ECO:0007669"/>
    <property type="project" value="InterPro"/>
</dbReference>
<dbReference type="Gene3D" id="3.40.50.1700">
    <property type="entry name" value="Glycoside hydrolase family 3 C-terminal domain"/>
    <property type="match status" value="1"/>
</dbReference>
<dbReference type="HOGENOM" id="CLU_847302_0_0_1"/>
<keyword evidence="3" id="KW-1185">Reference proteome</keyword>
<keyword evidence="1" id="KW-0378">Hydrolase</keyword>